<dbReference type="EMBL" id="JACASE010000017">
    <property type="protein sequence ID" value="KAF6397111.1"/>
    <property type="molecule type" value="Genomic_DNA"/>
</dbReference>
<name>A0A7J8BF37_ROUAE</name>
<accession>A0A7J8BF37</accession>
<protein>
    <submittedName>
        <fullName evidence="2">Uncharacterized protein</fullName>
    </submittedName>
</protein>
<keyword evidence="3" id="KW-1185">Reference proteome</keyword>
<dbReference type="AlphaFoldDB" id="A0A7J8BF37"/>
<gene>
    <name evidence="2" type="ORF">HJG63_009777</name>
</gene>
<feature type="region of interest" description="Disordered" evidence="1">
    <location>
        <begin position="114"/>
        <end position="136"/>
    </location>
</feature>
<evidence type="ECO:0000256" key="1">
    <source>
        <dbReference type="SAM" id="MobiDB-lite"/>
    </source>
</evidence>
<dbReference type="Proteomes" id="UP000593571">
    <property type="component" value="Unassembled WGS sequence"/>
</dbReference>
<sequence length="158" mass="17195">MLLEIKTWFVEASRDGGVRFLGSFVCTGKCPRQPGPSSLHHPFSSVSKWASGQATLHWTAARLGRRQTEGTKCPPGVFIDVPKAAGQMPEPEPGGLLRSFGELWAVESTEWAGRSRRRPLETGSRGQLRGGRGSRPACPCSSLPFQPFALELLSLSVY</sequence>
<reference evidence="2 3" key="1">
    <citation type="journal article" date="2020" name="Nature">
        <title>Six reference-quality genomes reveal evolution of bat adaptations.</title>
        <authorList>
            <person name="Jebb D."/>
            <person name="Huang Z."/>
            <person name="Pippel M."/>
            <person name="Hughes G.M."/>
            <person name="Lavrichenko K."/>
            <person name="Devanna P."/>
            <person name="Winkler S."/>
            <person name="Jermiin L.S."/>
            <person name="Skirmuntt E.C."/>
            <person name="Katzourakis A."/>
            <person name="Burkitt-Gray L."/>
            <person name="Ray D.A."/>
            <person name="Sullivan K.A.M."/>
            <person name="Roscito J.G."/>
            <person name="Kirilenko B.M."/>
            <person name="Davalos L.M."/>
            <person name="Corthals A.P."/>
            <person name="Power M.L."/>
            <person name="Jones G."/>
            <person name="Ransome R.D."/>
            <person name="Dechmann D.K.N."/>
            <person name="Locatelli A.G."/>
            <person name="Puechmaille S.J."/>
            <person name="Fedrigo O."/>
            <person name="Jarvis E.D."/>
            <person name="Hiller M."/>
            <person name="Vernes S.C."/>
            <person name="Myers E.W."/>
            <person name="Teeling E.C."/>
        </authorList>
    </citation>
    <scope>NUCLEOTIDE SEQUENCE [LARGE SCALE GENOMIC DNA]</scope>
    <source>
        <strain evidence="2">MRouAeg1</strain>
        <tissue evidence="2">Muscle</tissue>
    </source>
</reference>
<proteinExistence type="predicted"/>
<evidence type="ECO:0000313" key="2">
    <source>
        <dbReference type="EMBL" id="KAF6397111.1"/>
    </source>
</evidence>
<organism evidence="2 3">
    <name type="scientific">Rousettus aegyptiacus</name>
    <name type="common">Egyptian fruit bat</name>
    <name type="synonym">Pteropus aegyptiacus</name>
    <dbReference type="NCBI Taxonomy" id="9407"/>
    <lineage>
        <taxon>Eukaryota</taxon>
        <taxon>Metazoa</taxon>
        <taxon>Chordata</taxon>
        <taxon>Craniata</taxon>
        <taxon>Vertebrata</taxon>
        <taxon>Euteleostomi</taxon>
        <taxon>Mammalia</taxon>
        <taxon>Eutheria</taxon>
        <taxon>Laurasiatheria</taxon>
        <taxon>Chiroptera</taxon>
        <taxon>Yinpterochiroptera</taxon>
        <taxon>Pteropodoidea</taxon>
        <taxon>Pteropodidae</taxon>
        <taxon>Rousettinae</taxon>
        <taxon>Rousettus</taxon>
    </lineage>
</organism>
<evidence type="ECO:0000313" key="3">
    <source>
        <dbReference type="Proteomes" id="UP000593571"/>
    </source>
</evidence>
<comment type="caution">
    <text evidence="2">The sequence shown here is derived from an EMBL/GenBank/DDBJ whole genome shotgun (WGS) entry which is preliminary data.</text>
</comment>